<proteinExistence type="inferred from homology"/>
<keyword evidence="2 7" id="KW-0699">rRNA-binding</keyword>
<evidence type="ECO:0000256" key="7">
    <source>
        <dbReference type="HAMAP-Rule" id="MF_00360"/>
    </source>
</evidence>
<dbReference type="HAMAP" id="MF_00360">
    <property type="entry name" value="Ribosomal_bS6"/>
    <property type="match status" value="1"/>
</dbReference>
<dbReference type="InterPro" id="IPR020815">
    <property type="entry name" value="Ribosomal_bS6_CS"/>
</dbReference>
<dbReference type="GO" id="GO:0019843">
    <property type="term" value="F:rRNA binding"/>
    <property type="evidence" value="ECO:0007669"/>
    <property type="project" value="UniProtKB-UniRule"/>
</dbReference>
<dbReference type="InterPro" id="IPR014717">
    <property type="entry name" value="Transl_elong_EF1B/ribsomal_bS6"/>
</dbReference>
<comment type="similarity">
    <text evidence="1 7">Belongs to the bacterial ribosomal protein bS6 family.</text>
</comment>
<dbReference type="InterPro" id="IPR035980">
    <property type="entry name" value="Ribosomal_bS6_sf"/>
</dbReference>
<dbReference type="InterPro" id="IPR020814">
    <property type="entry name" value="Ribosomal_S6_plastid/chlpt"/>
</dbReference>
<evidence type="ECO:0000313" key="8">
    <source>
        <dbReference type="EMBL" id="PIR98896.1"/>
    </source>
</evidence>
<evidence type="ECO:0000256" key="4">
    <source>
        <dbReference type="ARBA" id="ARBA00022980"/>
    </source>
</evidence>
<evidence type="ECO:0000256" key="5">
    <source>
        <dbReference type="ARBA" id="ARBA00023274"/>
    </source>
</evidence>
<dbReference type="CDD" id="cd00473">
    <property type="entry name" value="bS6"/>
    <property type="match status" value="1"/>
</dbReference>
<evidence type="ECO:0000256" key="3">
    <source>
        <dbReference type="ARBA" id="ARBA00022884"/>
    </source>
</evidence>
<keyword evidence="5 7" id="KW-0687">Ribonucleoprotein</keyword>
<sequence length="105" mass="11931">MLESMNTYELTIVMPDPTTSKDSAGAGGEEVARIIKVVTDFAKKTKGEVNKQESWGAKHLAYPIRKLAVAQYEHFVITLEPAQQVVLDKMLRMDENILRYMFVRV</sequence>
<dbReference type="EMBL" id="PFAF01000046">
    <property type="protein sequence ID" value="PIR98896.1"/>
    <property type="molecule type" value="Genomic_DNA"/>
</dbReference>
<reference evidence="9" key="1">
    <citation type="submission" date="2017-09" db="EMBL/GenBank/DDBJ databases">
        <title>Depth-based differentiation of microbial function through sediment-hosted aquifers and enrichment of novel symbionts in the deep terrestrial subsurface.</title>
        <authorList>
            <person name="Probst A.J."/>
            <person name="Ladd B."/>
            <person name="Jarett J.K."/>
            <person name="Geller-Mcgrath D.E."/>
            <person name="Sieber C.M.K."/>
            <person name="Emerson J.B."/>
            <person name="Anantharaman K."/>
            <person name="Thomas B.C."/>
            <person name="Malmstrom R."/>
            <person name="Stieglmeier M."/>
            <person name="Klingl A."/>
            <person name="Woyke T."/>
            <person name="Ryan C.M."/>
            <person name="Banfield J.F."/>
        </authorList>
    </citation>
    <scope>NUCLEOTIDE SEQUENCE [LARGE SCALE GENOMIC DNA]</scope>
</reference>
<gene>
    <name evidence="7 8" type="primary">rpsF</name>
    <name evidence="8" type="ORF">COT87_02395</name>
</gene>
<dbReference type="Pfam" id="PF01250">
    <property type="entry name" value="Ribosomal_S6"/>
    <property type="match status" value="1"/>
</dbReference>
<comment type="function">
    <text evidence="7">Binds together with bS18 to 16S ribosomal RNA.</text>
</comment>
<dbReference type="SUPFAM" id="SSF54995">
    <property type="entry name" value="Ribosomal protein S6"/>
    <property type="match status" value="1"/>
</dbReference>
<comment type="caution">
    <text evidence="8">The sequence shown here is derived from an EMBL/GenBank/DDBJ whole genome shotgun (WGS) entry which is preliminary data.</text>
</comment>
<organism evidence="8 9">
    <name type="scientific">Candidatus Collierbacteria bacterium CG10_big_fil_rev_8_21_14_0_10_44_9</name>
    <dbReference type="NCBI Taxonomy" id="1974535"/>
    <lineage>
        <taxon>Bacteria</taxon>
        <taxon>Candidatus Collieribacteriota</taxon>
    </lineage>
</organism>
<evidence type="ECO:0000256" key="6">
    <source>
        <dbReference type="ARBA" id="ARBA00035294"/>
    </source>
</evidence>
<dbReference type="GO" id="GO:0003735">
    <property type="term" value="F:structural constituent of ribosome"/>
    <property type="evidence" value="ECO:0007669"/>
    <property type="project" value="InterPro"/>
</dbReference>
<dbReference type="Proteomes" id="UP000230796">
    <property type="component" value="Unassembled WGS sequence"/>
</dbReference>
<dbReference type="GO" id="GO:0006412">
    <property type="term" value="P:translation"/>
    <property type="evidence" value="ECO:0007669"/>
    <property type="project" value="UniProtKB-UniRule"/>
</dbReference>
<dbReference type="AlphaFoldDB" id="A0A2H0VIJ2"/>
<protein>
    <recommendedName>
        <fullName evidence="6 7">Small ribosomal subunit protein bS6</fullName>
    </recommendedName>
</protein>
<dbReference type="GO" id="GO:1990904">
    <property type="term" value="C:ribonucleoprotein complex"/>
    <property type="evidence" value="ECO:0007669"/>
    <property type="project" value="UniProtKB-KW"/>
</dbReference>
<evidence type="ECO:0000256" key="1">
    <source>
        <dbReference type="ARBA" id="ARBA00009512"/>
    </source>
</evidence>
<dbReference type="Gene3D" id="3.30.70.60">
    <property type="match status" value="1"/>
</dbReference>
<dbReference type="PROSITE" id="PS01048">
    <property type="entry name" value="RIBOSOMAL_S6"/>
    <property type="match status" value="1"/>
</dbReference>
<dbReference type="GO" id="GO:0005840">
    <property type="term" value="C:ribosome"/>
    <property type="evidence" value="ECO:0007669"/>
    <property type="project" value="UniProtKB-KW"/>
</dbReference>
<keyword evidence="4 7" id="KW-0689">Ribosomal protein</keyword>
<name>A0A2H0VIJ2_9BACT</name>
<evidence type="ECO:0000313" key="9">
    <source>
        <dbReference type="Proteomes" id="UP000230796"/>
    </source>
</evidence>
<evidence type="ECO:0000256" key="2">
    <source>
        <dbReference type="ARBA" id="ARBA00022730"/>
    </source>
</evidence>
<keyword evidence="3 7" id="KW-0694">RNA-binding</keyword>
<dbReference type="InterPro" id="IPR000529">
    <property type="entry name" value="Ribosomal_bS6"/>
</dbReference>
<accession>A0A2H0VIJ2</accession>
<dbReference type="NCBIfam" id="TIGR00166">
    <property type="entry name" value="S6"/>
    <property type="match status" value="1"/>
</dbReference>